<evidence type="ECO:0000313" key="14">
    <source>
        <dbReference type="Proteomes" id="UP000199668"/>
    </source>
</evidence>
<comment type="function">
    <text evidence="9">Condenses 4-methyl-5-(beta-hydroxyethyl)thiazole monophosphate (THZ-P) and 2-methyl-4-amino-5-hydroxymethyl pyrimidine pyrophosphate (HMP-PP) to form thiamine monophosphate (TMP).</text>
</comment>
<feature type="binding site" evidence="9">
    <location>
        <position position="141"/>
    </location>
    <ligand>
        <name>4-amino-2-methyl-5-(diphosphooxymethyl)pyrimidine</name>
        <dbReference type="ChEBI" id="CHEBI:57841"/>
    </ligand>
</feature>
<comment type="similarity">
    <text evidence="9 10">Belongs to the thiamine-phosphate synthase family.</text>
</comment>
<dbReference type="InterPro" id="IPR034291">
    <property type="entry name" value="TMP_synthase"/>
</dbReference>
<protein>
    <recommendedName>
        <fullName evidence="9">Thiamine-phosphate synthase</fullName>
        <shortName evidence="9">TP synthase</shortName>
        <shortName evidence="9">TPS</shortName>
        <ecNumber evidence="9">2.5.1.3</ecNumber>
    </recommendedName>
    <alternativeName>
        <fullName evidence="9">Thiamine-phosphate pyrophosphorylase</fullName>
        <shortName evidence="9">TMP pyrophosphorylase</shortName>
        <shortName evidence="9">TMP-PPase</shortName>
    </alternativeName>
</protein>
<evidence type="ECO:0000256" key="1">
    <source>
        <dbReference type="ARBA" id="ARBA00005165"/>
    </source>
</evidence>
<feature type="binding site" evidence="9">
    <location>
        <position position="93"/>
    </location>
    <ligand>
        <name>Mg(2+)</name>
        <dbReference type="ChEBI" id="CHEBI:18420"/>
    </ligand>
</feature>
<evidence type="ECO:0000256" key="6">
    <source>
        <dbReference type="ARBA" id="ARBA00047334"/>
    </source>
</evidence>
<name>A0A1I4I687_9BACI</name>
<dbReference type="PANTHER" id="PTHR20857:SF15">
    <property type="entry name" value="THIAMINE-PHOSPHATE SYNTHASE"/>
    <property type="match status" value="1"/>
</dbReference>
<evidence type="ECO:0000256" key="3">
    <source>
        <dbReference type="ARBA" id="ARBA00022723"/>
    </source>
</evidence>
<evidence type="ECO:0000256" key="10">
    <source>
        <dbReference type="RuleBase" id="RU003826"/>
    </source>
</evidence>
<evidence type="ECO:0000256" key="5">
    <source>
        <dbReference type="ARBA" id="ARBA00022977"/>
    </source>
</evidence>
<dbReference type="HAMAP" id="MF_00097">
    <property type="entry name" value="TMP_synthase"/>
    <property type="match status" value="1"/>
</dbReference>
<dbReference type="GO" id="GO:0004789">
    <property type="term" value="F:thiamine-phosphate diphosphorylase activity"/>
    <property type="evidence" value="ECO:0007669"/>
    <property type="project" value="UniProtKB-UniRule"/>
</dbReference>
<dbReference type="Proteomes" id="UP000199668">
    <property type="component" value="Unassembled WGS sequence"/>
</dbReference>
<dbReference type="GO" id="GO:0009228">
    <property type="term" value="P:thiamine biosynthetic process"/>
    <property type="evidence" value="ECO:0007669"/>
    <property type="project" value="UniProtKB-KW"/>
</dbReference>
<feature type="binding site" evidence="9">
    <location>
        <position position="112"/>
    </location>
    <ligand>
        <name>4-amino-2-methyl-5-(diphosphooxymethyl)pyrimidine</name>
        <dbReference type="ChEBI" id="CHEBI:57841"/>
    </ligand>
</feature>
<evidence type="ECO:0000256" key="2">
    <source>
        <dbReference type="ARBA" id="ARBA00022679"/>
    </source>
</evidence>
<dbReference type="EMBL" id="FOTY01000001">
    <property type="protein sequence ID" value="SFL49922.1"/>
    <property type="molecule type" value="Genomic_DNA"/>
</dbReference>
<dbReference type="InterPro" id="IPR036206">
    <property type="entry name" value="ThiamineP_synth_sf"/>
</dbReference>
<gene>
    <name evidence="9" type="primary">thiE</name>
    <name evidence="13" type="ORF">SAMN04488054_101257</name>
</gene>
<feature type="binding site" evidence="9">
    <location>
        <position position="170"/>
    </location>
    <ligand>
        <name>2-[(2R,5Z)-2-carboxy-4-methylthiazol-5(2H)-ylidene]ethyl phosphate</name>
        <dbReference type="ChEBI" id="CHEBI:62899"/>
    </ligand>
</feature>
<dbReference type="SUPFAM" id="SSF51391">
    <property type="entry name" value="Thiamin phosphate synthase"/>
    <property type="match status" value="1"/>
</dbReference>
<comment type="pathway">
    <text evidence="1 9 11">Cofactor biosynthesis; thiamine diphosphate biosynthesis; thiamine phosphate from 4-amino-2-methyl-5-diphosphomethylpyrimidine and 4-methyl-5-(2-phosphoethyl)-thiazole: step 1/1.</text>
</comment>
<dbReference type="PANTHER" id="PTHR20857">
    <property type="entry name" value="THIAMINE-PHOSPHATE PYROPHOSPHORYLASE"/>
    <property type="match status" value="1"/>
</dbReference>
<dbReference type="GO" id="GO:0009229">
    <property type="term" value="P:thiamine diphosphate biosynthetic process"/>
    <property type="evidence" value="ECO:0007669"/>
    <property type="project" value="UniProtKB-UniRule"/>
</dbReference>
<evidence type="ECO:0000256" key="4">
    <source>
        <dbReference type="ARBA" id="ARBA00022842"/>
    </source>
</evidence>
<evidence type="ECO:0000256" key="8">
    <source>
        <dbReference type="ARBA" id="ARBA00047883"/>
    </source>
</evidence>
<dbReference type="CDD" id="cd00564">
    <property type="entry name" value="TMP_TenI"/>
    <property type="match status" value="1"/>
</dbReference>
<evidence type="ECO:0000256" key="9">
    <source>
        <dbReference type="HAMAP-Rule" id="MF_00097"/>
    </source>
</evidence>
<dbReference type="InterPro" id="IPR013785">
    <property type="entry name" value="Aldolase_TIM"/>
</dbReference>
<comment type="catalytic activity">
    <reaction evidence="8 9 10">
        <text>2-[(2R,5Z)-2-carboxy-4-methylthiazol-5(2H)-ylidene]ethyl phosphate + 4-amino-2-methyl-5-(diphosphooxymethyl)pyrimidine + 2 H(+) = thiamine phosphate + CO2 + diphosphate</text>
        <dbReference type="Rhea" id="RHEA:47844"/>
        <dbReference type="ChEBI" id="CHEBI:15378"/>
        <dbReference type="ChEBI" id="CHEBI:16526"/>
        <dbReference type="ChEBI" id="CHEBI:33019"/>
        <dbReference type="ChEBI" id="CHEBI:37575"/>
        <dbReference type="ChEBI" id="CHEBI:57841"/>
        <dbReference type="ChEBI" id="CHEBI:62899"/>
        <dbReference type="EC" id="2.5.1.3"/>
    </reaction>
</comment>
<dbReference type="Gene3D" id="3.20.20.70">
    <property type="entry name" value="Aldolase class I"/>
    <property type="match status" value="1"/>
</dbReference>
<dbReference type="EC" id="2.5.1.3" evidence="9"/>
<dbReference type="InterPro" id="IPR022998">
    <property type="entry name" value="ThiamineP_synth_TenI"/>
</dbReference>
<proteinExistence type="inferred from homology"/>
<feature type="binding site" evidence="9">
    <location>
        <begin position="38"/>
        <end position="42"/>
    </location>
    <ligand>
        <name>4-amino-2-methyl-5-(diphosphooxymethyl)pyrimidine</name>
        <dbReference type="ChEBI" id="CHEBI:57841"/>
    </ligand>
</feature>
<sequence>MMNKQQYLLYFIMGSNNTDKNPEDALREAVQGGITSFQFREKGQYAEEGPAKKELAGRLQKICREAGIPFIVNDDVDLALELGADGIHAGQEDTPLVDIKKRCPSSMTIGVSAKTLEEAEQAVQDGADYLGVGPMFATSTKEDAENPVGPGAIRLLRESGLSVPIVGIGGIDAENAAFVMEAGADGVSVISAVSRADDIRQEAERLREVLR</sequence>
<comment type="cofactor">
    <cofactor evidence="9">
        <name>Mg(2+)</name>
        <dbReference type="ChEBI" id="CHEBI:18420"/>
    </cofactor>
    <text evidence="9">Binds 1 Mg(2+) ion per subunit.</text>
</comment>
<feature type="binding site" evidence="9">
    <location>
        <position position="73"/>
    </location>
    <ligand>
        <name>4-amino-2-methyl-5-(diphosphooxymethyl)pyrimidine</name>
        <dbReference type="ChEBI" id="CHEBI:57841"/>
    </ligand>
</feature>
<evidence type="ECO:0000313" key="13">
    <source>
        <dbReference type="EMBL" id="SFL49922.1"/>
    </source>
</evidence>
<feature type="binding site" evidence="9">
    <location>
        <begin position="190"/>
        <end position="191"/>
    </location>
    <ligand>
        <name>2-[(2R,5Z)-2-carboxy-4-methylthiazol-5(2H)-ylidene]ethyl phosphate</name>
        <dbReference type="ChEBI" id="CHEBI:62899"/>
    </ligand>
</feature>
<keyword evidence="5 9" id="KW-0784">Thiamine biosynthesis</keyword>
<dbReference type="UniPathway" id="UPA00060">
    <property type="reaction ID" value="UER00141"/>
</dbReference>
<feature type="domain" description="Thiamine phosphate synthase/TenI" evidence="12">
    <location>
        <begin position="9"/>
        <end position="193"/>
    </location>
</feature>
<dbReference type="GO" id="GO:0005737">
    <property type="term" value="C:cytoplasm"/>
    <property type="evidence" value="ECO:0007669"/>
    <property type="project" value="TreeGrafter"/>
</dbReference>
<keyword evidence="3 9" id="KW-0479">Metal-binding</keyword>
<comment type="catalytic activity">
    <reaction evidence="6 9 10">
        <text>4-methyl-5-(2-phosphooxyethyl)-thiazole + 4-amino-2-methyl-5-(diphosphooxymethyl)pyrimidine + H(+) = thiamine phosphate + diphosphate</text>
        <dbReference type="Rhea" id="RHEA:22328"/>
        <dbReference type="ChEBI" id="CHEBI:15378"/>
        <dbReference type="ChEBI" id="CHEBI:33019"/>
        <dbReference type="ChEBI" id="CHEBI:37575"/>
        <dbReference type="ChEBI" id="CHEBI:57841"/>
        <dbReference type="ChEBI" id="CHEBI:58296"/>
        <dbReference type="EC" id="2.5.1.3"/>
    </reaction>
</comment>
<feature type="binding site" evidence="9">
    <location>
        <position position="74"/>
    </location>
    <ligand>
        <name>Mg(2+)</name>
        <dbReference type="ChEBI" id="CHEBI:18420"/>
    </ligand>
</feature>
<reference evidence="13 14" key="1">
    <citation type="submission" date="2016-10" db="EMBL/GenBank/DDBJ databases">
        <authorList>
            <person name="de Groot N.N."/>
        </authorList>
    </citation>
    <scope>NUCLEOTIDE SEQUENCE [LARGE SCALE GENOMIC DNA]</scope>
    <source>
        <strain evidence="13 14">CGMCC 1.6134</strain>
    </source>
</reference>
<organism evidence="13 14">
    <name type="scientific">Salibacterium qingdaonense</name>
    <dbReference type="NCBI Taxonomy" id="266892"/>
    <lineage>
        <taxon>Bacteria</taxon>
        <taxon>Bacillati</taxon>
        <taxon>Bacillota</taxon>
        <taxon>Bacilli</taxon>
        <taxon>Bacillales</taxon>
        <taxon>Bacillaceae</taxon>
    </lineage>
</organism>
<evidence type="ECO:0000256" key="11">
    <source>
        <dbReference type="RuleBase" id="RU004253"/>
    </source>
</evidence>
<dbReference type="STRING" id="266892.SAMN04488054_101257"/>
<dbReference type="AlphaFoldDB" id="A0A1I4I687"/>
<keyword evidence="14" id="KW-1185">Reference proteome</keyword>
<evidence type="ECO:0000256" key="7">
    <source>
        <dbReference type="ARBA" id="ARBA00047851"/>
    </source>
</evidence>
<feature type="binding site" evidence="9">
    <location>
        <begin position="138"/>
        <end position="140"/>
    </location>
    <ligand>
        <name>2-[(2R,5Z)-2-carboxy-4-methylthiazol-5(2H)-ylidene]ethyl phosphate</name>
        <dbReference type="ChEBI" id="CHEBI:62899"/>
    </ligand>
</feature>
<evidence type="ECO:0000259" key="12">
    <source>
        <dbReference type="Pfam" id="PF02581"/>
    </source>
</evidence>
<keyword evidence="4 9" id="KW-0460">Magnesium</keyword>
<comment type="catalytic activity">
    <reaction evidence="7 9 10">
        <text>2-(2-carboxy-4-methylthiazol-5-yl)ethyl phosphate + 4-amino-2-methyl-5-(diphosphooxymethyl)pyrimidine + 2 H(+) = thiamine phosphate + CO2 + diphosphate</text>
        <dbReference type="Rhea" id="RHEA:47848"/>
        <dbReference type="ChEBI" id="CHEBI:15378"/>
        <dbReference type="ChEBI" id="CHEBI:16526"/>
        <dbReference type="ChEBI" id="CHEBI:33019"/>
        <dbReference type="ChEBI" id="CHEBI:37575"/>
        <dbReference type="ChEBI" id="CHEBI:57841"/>
        <dbReference type="ChEBI" id="CHEBI:62890"/>
        <dbReference type="EC" id="2.5.1.3"/>
    </reaction>
</comment>
<dbReference type="Pfam" id="PF02581">
    <property type="entry name" value="TMP-TENI"/>
    <property type="match status" value="1"/>
</dbReference>
<dbReference type="FunFam" id="3.20.20.70:FF:000096">
    <property type="entry name" value="Thiamine-phosphate synthase"/>
    <property type="match status" value="1"/>
</dbReference>
<dbReference type="NCBIfam" id="TIGR00693">
    <property type="entry name" value="thiE"/>
    <property type="match status" value="1"/>
</dbReference>
<keyword evidence="2 9" id="KW-0808">Transferase</keyword>
<accession>A0A1I4I687</accession>
<dbReference type="GO" id="GO:0000287">
    <property type="term" value="F:magnesium ion binding"/>
    <property type="evidence" value="ECO:0007669"/>
    <property type="project" value="UniProtKB-UniRule"/>
</dbReference>